<sequence length="110" mass="11791">MSLRLRALSNAGESAAPPPTYNTTAPIISTQLQPISPPTYDTENQVAEPEIVDIEANTQLSRRSIKKRRGQVSPMLVTMLLTMVAIVLIFGVAAGLNAGDKQRKSKTSGV</sequence>
<organism evidence="2 3">
    <name type="scientific">Elasticomyces elasticus</name>
    <dbReference type="NCBI Taxonomy" id="574655"/>
    <lineage>
        <taxon>Eukaryota</taxon>
        <taxon>Fungi</taxon>
        <taxon>Dikarya</taxon>
        <taxon>Ascomycota</taxon>
        <taxon>Pezizomycotina</taxon>
        <taxon>Dothideomycetes</taxon>
        <taxon>Dothideomycetidae</taxon>
        <taxon>Mycosphaerellales</taxon>
        <taxon>Teratosphaeriaceae</taxon>
        <taxon>Elasticomyces</taxon>
    </lineage>
</organism>
<name>A0AAN7WBX5_9PEZI</name>
<evidence type="ECO:0000256" key="1">
    <source>
        <dbReference type="SAM" id="Phobius"/>
    </source>
</evidence>
<comment type="caution">
    <text evidence="2">The sequence shown here is derived from an EMBL/GenBank/DDBJ whole genome shotgun (WGS) entry which is preliminary data.</text>
</comment>
<reference evidence="2" key="1">
    <citation type="submission" date="2023-08" db="EMBL/GenBank/DDBJ databases">
        <title>Black Yeasts Isolated from many extreme environments.</title>
        <authorList>
            <person name="Coleine C."/>
            <person name="Stajich J.E."/>
            <person name="Selbmann L."/>
        </authorList>
    </citation>
    <scope>NUCLEOTIDE SEQUENCE</scope>
    <source>
        <strain evidence="2">CCFEE 5810</strain>
    </source>
</reference>
<feature type="transmembrane region" description="Helical" evidence="1">
    <location>
        <begin position="72"/>
        <end position="96"/>
    </location>
</feature>
<protein>
    <submittedName>
        <fullName evidence="2">Uncharacterized protein</fullName>
    </submittedName>
</protein>
<gene>
    <name evidence="2" type="ORF">LTR97_001654</name>
</gene>
<dbReference type="Proteomes" id="UP001310594">
    <property type="component" value="Unassembled WGS sequence"/>
</dbReference>
<keyword evidence="1" id="KW-0472">Membrane</keyword>
<evidence type="ECO:0000313" key="2">
    <source>
        <dbReference type="EMBL" id="KAK5706664.1"/>
    </source>
</evidence>
<dbReference type="AlphaFoldDB" id="A0AAN7WBX5"/>
<proteinExistence type="predicted"/>
<keyword evidence="1" id="KW-1133">Transmembrane helix</keyword>
<accession>A0AAN7WBX5</accession>
<keyword evidence="1" id="KW-0812">Transmembrane</keyword>
<evidence type="ECO:0000313" key="3">
    <source>
        <dbReference type="Proteomes" id="UP001310594"/>
    </source>
</evidence>
<dbReference type="EMBL" id="JAVRQU010000002">
    <property type="protein sequence ID" value="KAK5706664.1"/>
    <property type="molecule type" value="Genomic_DNA"/>
</dbReference>